<dbReference type="Proteomes" id="UP000683139">
    <property type="component" value="Unassembled WGS sequence"/>
</dbReference>
<evidence type="ECO:0000313" key="1">
    <source>
        <dbReference type="EMBL" id="GIP15790.1"/>
    </source>
</evidence>
<reference evidence="1" key="1">
    <citation type="submission" date="2021-03" db="EMBL/GenBank/DDBJ databases">
        <title>Antimicrobial resistance genes in bacteria isolated from Japanese honey, and their potential for conferring macrolide and lincosamide resistance in the American foulbrood pathogen Paenibacillus larvae.</title>
        <authorList>
            <person name="Okamoto M."/>
            <person name="Kumagai M."/>
            <person name="Kanamori H."/>
            <person name="Takamatsu D."/>
        </authorList>
    </citation>
    <scope>NUCLEOTIDE SEQUENCE</scope>
    <source>
        <strain evidence="1">J40TS1</strain>
    </source>
</reference>
<dbReference type="EMBL" id="BOSE01000002">
    <property type="protein sequence ID" value="GIP15790.1"/>
    <property type="molecule type" value="Genomic_DNA"/>
</dbReference>
<proteinExistence type="predicted"/>
<gene>
    <name evidence="1" type="ORF">J40TS1_14320</name>
</gene>
<accession>A0A919YM67</accession>
<dbReference type="AlphaFoldDB" id="A0A919YM67"/>
<organism evidence="1 2">
    <name type="scientific">Paenibacillus montaniterrae</name>
    <dbReference type="NCBI Taxonomy" id="429341"/>
    <lineage>
        <taxon>Bacteria</taxon>
        <taxon>Bacillati</taxon>
        <taxon>Bacillota</taxon>
        <taxon>Bacilli</taxon>
        <taxon>Bacillales</taxon>
        <taxon>Paenibacillaceae</taxon>
        <taxon>Paenibacillus</taxon>
    </lineage>
</organism>
<keyword evidence="2" id="KW-1185">Reference proteome</keyword>
<name>A0A919YM67_9BACL</name>
<protein>
    <submittedName>
        <fullName evidence="1">Uncharacterized protein</fullName>
    </submittedName>
</protein>
<dbReference type="RefSeq" id="WP_213514061.1">
    <property type="nucleotide sequence ID" value="NZ_BOSE01000002.1"/>
</dbReference>
<sequence length="114" mass="12412">MTEPLAILFDFVNAESANQAFSLLQELGYDPALHTPTRLHIHVVGEDLTSALEIVQVHGGTLVEQAAMKDELLASTAYGLDDVRIPAHLVNEDWVAEEEELPGIGEVSSFSARE</sequence>
<evidence type="ECO:0000313" key="2">
    <source>
        <dbReference type="Proteomes" id="UP000683139"/>
    </source>
</evidence>
<comment type="caution">
    <text evidence="1">The sequence shown here is derived from an EMBL/GenBank/DDBJ whole genome shotgun (WGS) entry which is preliminary data.</text>
</comment>